<dbReference type="RefSeq" id="WP_125688122.1">
    <property type="nucleotide sequence ID" value="NZ_JBHSSI010000011.1"/>
</dbReference>
<keyword evidence="2" id="KW-0732">Signal</keyword>
<dbReference type="EC" id="3.1.3.48" evidence="3"/>
<dbReference type="InterPro" id="IPR026893">
    <property type="entry name" value="Tyr/Ser_Pase_IphP-type"/>
</dbReference>
<feature type="region of interest" description="Disordered" evidence="1">
    <location>
        <begin position="308"/>
        <end position="370"/>
    </location>
</feature>
<evidence type="ECO:0000256" key="2">
    <source>
        <dbReference type="SAM" id="SignalP"/>
    </source>
</evidence>
<feature type="compositionally biased region" description="Pro residues" evidence="1">
    <location>
        <begin position="319"/>
        <end position="331"/>
    </location>
</feature>
<reference evidence="4" key="1">
    <citation type="journal article" date="2019" name="Int. J. Syst. Evol. Microbiol.">
        <title>The Global Catalogue of Microorganisms (GCM) 10K type strain sequencing project: providing services to taxonomists for standard genome sequencing and annotation.</title>
        <authorList>
            <consortium name="The Broad Institute Genomics Platform"/>
            <consortium name="The Broad Institute Genome Sequencing Center for Infectious Disease"/>
            <person name="Wu L."/>
            <person name="Ma J."/>
        </authorList>
    </citation>
    <scope>NUCLEOTIDE SEQUENCE [LARGE SCALE GENOMIC DNA]</scope>
    <source>
        <strain evidence="4">CCM 8908</strain>
    </source>
</reference>
<name>A0ABW1TDL7_9LACO</name>
<feature type="compositionally biased region" description="Low complexity" evidence="1">
    <location>
        <begin position="332"/>
        <end position="342"/>
    </location>
</feature>
<protein>
    <submittedName>
        <fullName evidence="3">Tyrosine-protein phosphatase</fullName>
        <ecNumber evidence="3">3.1.3.48</ecNumber>
    </submittedName>
</protein>
<evidence type="ECO:0000256" key="1">
    <source>
        <dbReference type="SAM" id="MobiDB-lite"/>
    </source>
</evidence>
<accession>A0ABW1TDL7</accession>
<dbReference type="InterPro" id="IPR029021">
    <property type="entry name" value="Prot-tyrosine_phosphatase-like"/>
</dbReference>
<evidence type="ECO:0000313" key="4">
    <source>
        <dbReference type="Proteomes" id="UP001596283"/>
    </source>
</evidence>
<dbReference type="SUPFAM" id="SSF52799">
    <property type="entry name" value="(Phosphotyrosine protein) phosphatases II"/>
    <property type="match status" value="1"/>
</dbReference>
<evidence type="ECO:0000313" key="3">
    <source>
        <dbReference type="EMBL" id="MFC6259516.1"/>
    </source>
</evidence>
<feature type="region of interest" description="Disordered" evidence="1">
    <location>
        <begin position="30"/>
        <end position="54"/>
    </location>
</feature>
<gene>
    <name evidence="3" type="ORF">ACFP1C_01015</name>
</gene>
<sequence>MHRSTIVKSLSLAGVALSLMGAGVPSAAAATTAQTPVTAASTTGASATTTGKSDKQLAPVTIQPRLSVDEMAQQVATYGDVKDTLIKLSGTKNTRDIGGYKTADGKWQIKHNRLLRSDNLNKLTNTDKTILSKDHHVTSVVDFRTNGQINKQPDQLIPGAANTDISILGEYAFTDGTALDASKFAGDGGFYVQQLEFGFSAVNGYNKFLNMLLANNQATLYHCSSGKDRTGIATVLVMSIFGMDRKTIMNDFMQSYQTGRTVKPDWLNEYFREILSRYGTMEKYITKVLNFSPAQQSALRTKYLVSADGKNTPYTDPNTPKPTPAPTPAPSTPSVVAPAPSTKPENEKPVKPAPAPTTTEPTTPVKPHKAKKVKGKITSTKKLNTKYVYHLKSNKKWFKDSYLQKLLGHTSKKHKNTTWKLTKVERIKIKGKTHTYYQIKDHAGHKAWILKSYVVKIKANTANHQA</sequence>
<dbReference type="Pfam" id="PF13350">
    <property type="entry name" value="Y_phosphatase3"/>
    <property type="match status" value="1"/>
</dbReference>
<feature type="signal peptide" evidence="2">
    <location>
        <begin position="1"/>
        <end position="27"/>
    </location>
</feature>
<organism evidence="3 4">
    <name type="scientific">Levilactobacillus fujinensis</name>
    <dbReference type="NCBI Taxonomy" id="2486024"/>
    <lineage>
        <taxon>Bacteria</taxon>
        <taxon>Bacillati</taxon>
        <taxon>Bacillota</taxon>
        <taxon>Bacilli</taxon>
        <taxon>Lactobacillales</taxon>
        <taxon>Lactobacillaceae</taxon>
        <taxon>Levilactobacillus</taxon>
    </lineage>
</organism>
<dbReference type="GO" id="GO:0004725">
    <property type="term" value="F:protein tyrosine phosphatase activity"/>
    <property type="evidence" value="ECO:0007669"/>
    <property type="project" value="UniProtKB-EC"/>
</dbReference>
<keyword evidence="4" id="KW-1185">Reference proteome</keyword>
<proteinExistence type="predicted"/>
<feature type="chain" id="PRO_5047225985" evidence="2">
    <location>
        <begin position="28"/>
        <end position="466"/>
    </location>
</feature>
<dbReference type="Proteomes" id="UP001596283">
    <property type="component" value="Unassembled WGS sequence"/>
</dbReference>
<feature type="compositionally biased region" description="Low complexity" evidence="1">
    <location>
        <begin position="356"/>
        <end position="365"/>
    </location>
</feature>
<comment type="caution">
    <text evidence="3">The sequence shown here is derived from an EMBL/GenBank/DDBJ whole genome shotgun (WGS) entry which is preliminary data.</text>
</comment>
<keyword evidence="3" id="KW-0378">Hydrolase</keyword>
<feature type="compositionally biased region" description="Low complexity" evidence="1">
    <location>
        <begin position="30"/>
        <end position="51"/>
    </location>
</feature>
<dbReference type="Gene3D" id="3.90.190.10">
    <property type="entry name" value="Protein tyrosine phosphatase superfamily"/>
    <property type="match status" value="1"/>
</dbReference>
<dbReference type="EMBL" id="JBHSSI010000011">
    <property type="protein sequence ID" value="MFC6259516.1"/>
    <property type="molecule type" value="Genomic_DNA"/>
</dbReference>